<dbReference type="Proteomes" id="UP000237105">
    <property type="component" value="Unassembled WGS sequence"/>
</dbReference>
<accession>A0A2P5BWQ0</accession>
<evidence type="ECO:0000313" key="2">
    <source>
        <dbReference type="EMBL" id="PON53235.1"/>
    </source>
</evidence>
<comment type="caution">
    <text evidence="2">The sequence shown here is derived from an EMBL/GenBank/DDBJ whole genome shotgun (WGS) entry which is preliminary data.</text>
</comment>
<dbReference type="STRING" id="3476.A0A2P5BWQ0"/>
<dbReference type="InterPro" id="IPR027942">
    <property type="entry name" value="SEO_N"/>
</dbReference>
<dbReference type="InterPro" id="IPR039299">
    <property type="entry name" value="SEOA"/>
</dbReference>
<dbReference type="GO" id="GO:0010088">
    <property type="term" value="P:phloem development"/>
    <property type="evidence" value="ECO:0007669"/>
    <property type="project" value="InterPro"/>
</dbReference>
<protein>
    <submittedName>
        <fullName evidence="2">Sieve element occlusion, N-terminal</fullName>
    </submittedName>
</protein>
<gene>
    <name evidence="2" type="ORF">PanWU01x14_203480</name>
</gene>
<dbReference type="EMBL" id="JXTB01000209">
    <property type="protein sequence ID" value="PON53235.1"/>
    <property type="molecule type" value="Genomic_DNA"/>
</dbReference>
<feature type="domain" description="Sieve element occlusion N-terminal" evidence="1">
    <location>
        <begin position="16"/>
        <end position="290"/>
    </location>
</feature>
<evidence type="ECO:0000313" key="3">
    <source>
        <dbReference type="Proteomes" id="UP000237105"/>
    </source>
</evidence>
<dbReference type="OrthoDB" id="10300359at2759"/>
<dbReference type="Pfam" id="PF14576">
    <property type="entry name" value="SEO_N"/>
    <property type="match status" value="1"/>
</dbReference>
<dbReference type="PANTHER" id="PTHR33232:SF18">
    <property type="entry name" value="PROTEIN SIEVE ELEMENT OCCLUSION B-LIKE"/>
    <property type="match status" value="1"/>
</dbReference>
<dbReference type="AlphaFoldDB" id="A0A2P5BWQ0"/>
<proteinExistence type="predicted"/>
<dbReference type="PANTHER" id="PTHR33232">
    <property type="entry name" value="PROTEIN SIEVE ELEMENT OCCLUSION B-LIKE"/>
    <property type="match status" value="1"/>
</dbReference>
<sequence>MPNPSESEKVNPFNLSEKKIIDIIYKYHGEPDDSFDEDSLFIIVRNILTRSTQIVDEVMLRGGGKAYAEKIAEQIPKPNFIVPLTILKQIGCELSCCKALDSETAHDTTVEILKKLKEYKWQAKAVMTLASFAMEFGDFSLLVDLDHSNKQDQLTRSLGILKGASSLINATPDNLSQKQRRDDVVNLNELIKKTLEVMKIIIAIEERASYDPTAMSEIPTSAYVYWIINTVTVCASKISILTSKEGVASDALYDFYDGKVEGIKRKVTEYLEHFLQVEEEHKRFTELLKLSYDPKRVTEFLKGLLLTKDSKDTKIIDASDDISYKTIEINAITEKKRLLIILSRPEISEAEIDIIRTIQIKKIKDEKLDKDYGIVWMPIAEEKRQEYENAQKDFGGWVKSTKKIQWYSTTRFVSEAPVIHFLKEKWYFKSDPIVVVLNVAQGIVENLNAFYTIRLWGLDAFPYDEETEKKKFNEMTWVHTLFKDSTEFSPKWIRFHYHYRNSISTLL</sequence>
<organism evidence="2 3">
    <name type="scientific">Parasponia andersonii</name>
    <name type="common">Sponia andersonii</name>
    <dbReference type="NCBI Taxonomy" id="3476"/>
    <lineage>
        <taxon>Eukaryota</taxon>
        <taxon>Viridiplantae</taxon>
        <taxon>Streptophyta</taxon>
        <taxon>Embryophyta</taxon>
        <taxon>Tracheophyta</taxon>
        <taxon>Spermatophyta</taxon>
        <taxon>Magnoliopsida</taxon>
        <taxon>eudicotyledons</taxon>
        <taxon>Gunneridae</taxon>
        <taxon>Pentapetalae</taxon>
        <taxon>rosids</taxon>
        <taxon>fabids</taxon>
        <taxon>Rosales</taxon>
        <taxon>Cannabaceae</taxon>
        <taxon>Parasponia</taxon>
    </lineage>
</organism>
<name>A0A2P5BWQ0_PARAD</name>
<reference evidence="3" key="1">
    <citation type="submission" date="2016-06" db="EMBL/GenBank/DDBJ databases">
        <title>Parallel loss of symbiosis genes in relatives of nitrogen-fixing non-legume Parasponia.</title>
        <authorList>
            <person name="Van Velzen R."/>
            <person name="Holmer R."/>
            <person name="Bu F."/>
            <person name="Rutten L."/>
            <person name="Van Zeijl A."/>
            <person name="Liu W."/>
            <person name="Santuari L."/>
            <person name="Cao Q."/>
            <person name="Sharma T."/>
            <person name="Shen D."/>
            <person name="Roswanjaya Y."/>
            <person name="Wardhani T."/>
            <person name="Kalhor M.S."/>
            <person name="Jansen J."/>
            <person name="Van den Hoogen J."/>
            <person name="Gungor B."/>
            <person name="Hartog M."/>
            <person name="Hontelez J."/>
            <person name="Verver J."/>
            <person name="Yang W.-C."/>
            <person name="Schijlen E."/>
            <person name="Repin R."/>
            <person name="Schilthuizen M."/>
            <person name="Schranz E."/>
            <person name="Heidstra R."/>
            <person name="Miyata K."/>
            <person name="Fedorova E."/>
            <person name="Kohlen W."/>
            <person name="Bisseling T."/>
            <person name="Smit S."/>
            <person name="Geurts R."/>
        </authorList>
    </citation>
    <scope>NUCLEOTIDE SEQUENCE [LARGE SCALE GENOMIC DNA]</scope>
    <source>
        <strain evidence="3">cv. WU1-14</strain>
    </source>
</reference>
<keyword evidence="3" id="KW-1185">Reference proteome</keyword>
<evidence type="ECO:0000259" key="1">
    <source>
        <dbReference type="Pfam" id="PF14576"/>
    </source>
</evidence>